<evidence type="ECO:0000313" key="2">
    <source>
        <dbReference type="EMBL" id="MCS3918314.1"/>
    </source>
</evidence>
<comment type="caution">
    <text evidence="2">The sequence shown here is derived from an EMBL/GenBank/DDBJ whole genome shotgun (WGS) entry which is preliminary data.</text>
</comment>
<sequence>MKRRQIFVTVLLLLAIAALSFLTVKQREEAQYRYLPIARSSFSATPTGTKALYRTLSELGFKVDRWRKAWRHLELNKRNTVLFVVEPASNFFPRLEDWRRLVEFAEAGNLVWVSAEFFPETVAGEAKASRVSRTARPLFNAPWLNGVNRYIVKSEIRLTKPWQPPVQATFVSLEPHREIPLLGDQNGTALKVIVVGEGYIVIDSNPYALSNEGIAKGDNFRLVLNIVGSVAGQNGVVLFDEWGRGLGEGEHWWWAVTPATRGTVLQLVFAGCLLLLALSIRFGRPIALSTQPFSRTAFVQGLATLLQRGDTLRDVVKLLELQFLRQVFGLPYLWQLPENEQVEQMLLSLPPTRRGEVRRIWLWAEKLRHQPQLSEKDVLKWAREMQKVAQAKG</sequence>
<proteinExistence type="predicted"/>
<accession>A0ABT2EK37</accession>
<organism evidence="2 3">
    <name type="scientific">Candidatus Fervidibacter sacchari</name>
    <dbReference type="NCBI Taxonomy" id="1448929"/>
    <lineage>
        <taxon>Bacteria</taxon>
        <taxon>Candidatus Fervidibacterota</taxon>
        <taxon>Candidatus Fervidibacter</taxon>
    </lineage>
</organism>
<dbReference type="Pfam" id="PF14258">
    <property type="entry name" value="DUF4350"/>
    <property type="match status" value="1"/>
</dbReference>
<name>A0ABT2EK37_9BACT</name>
<protein>
    <recommendedName>
        <fullName evidence="1">DUF4350 domain-containing protein</fullName>
    </recommendedName>
</protein>
<feature type="domain" description="DUF4350" evidence="1">
    <location>
        <begin position="41"/>
        <end position="226"/>
    </location>
</feature>
<dbReference type="RefSeq" id="WP_259093982.1">
    <property type="nucleotide sequence ID" value="NZ_CP130454.1"/>
</dbReference>
<dbReference type="InterPro" id="IPR025646">
    <property type="entry name" value="DUF4350"/>
</dbReference>
<dbReference type="Proteomes" id="UP001204798">
    <property type="component" value="Unassembled WGS sequence"/>
</dbReference>
<keyword evidence="3" id="KW-1185">Reference proteome</keyword>
<dbReference type="EMBL" id="JANUCP010000001">
    <property type="protein sequence ID" value="MCS3918314.1"/>
    <property type="molecule type" value="Genomic_DNA"/>
</dbReference>
<reference evidence="2 3" key="1">
    <citation type="submission" date="2022-08" db="EMBL/GenBank/DDBJ databases">
        <title>Bacterial and archaeal communities from various locations to study Microbial Dark Matter (Phase II).</title>
        <authorList>
            <person name="Stepanauskas R."/>
        </authorList>
    </citation>
    <scope>NUCLEOTIDE SEQUENCE [LARGE SCALE GENOMIC DNA]</scope>
    <source>
        <strain evidence="2 3">PD1</strain>
    </source>
</reference>
<evidence type="ECO:0000259" key="1">
    <source>
        <dbReference type="Pfam" id="PF14258"/>
    </source>
</evidence>
<gene>
    <name evidence="2" type="ORF">M2350_000711</name>
</gene>
<evidence type="ECO:0000313" key="3">
    <source>
        <dbReference type="Proteomes" id="UP001204798"/>
    </source>
</evidence>